<accession>A0A315VWG3</accession>
<dbReference type="Proteomes" id="UP000250572">
    <property type="component" value="Unassembled WGS sequence"/>
</dbReference>
<keyword evidence="3" id="KW-1185">Reference proteome</keyword>
<dbReference type="InterPro" id="IPR040046">
    <property type="entry name" value="FAM228"/>
</dbReference>
<dbReference type="PANTHER" id="PTHR28584:SF1">
    <property type="entry name" value="PROTEIN FAM228B"/>
    <property type="match status" value="1"/>
</dbReference>
<evidence type="ECO:0000313" key="2">
    <source>
        <dbReference type="EMBL" id="PWA27916.1"/>
    </source>
</evidence>
<organism evidence="2 3">
    <name type="scientific">Gambusia affinis</name>
    <name type="common">Western mosquitofish</name>
    <name type="synonym">Heterandria affinis</name>
    <dbReference type="NCBI Taxonomy" id="33528"/>
    <lineage>
        <taxon>Eukaryota</taxon>
        <taxon>Metazoa</taxon>
        <taxon>Chordata</taxon>
        <taxon>Craniata</taxon>
        <taxon>Vertebrata</taxon>
        <taxon>Euteleostomi</taxon>
        <taxon>Actinopterygii</taxon>
        <taxon>Neopterygii</taxon>
        <taxon>Teleostei</taxon>
        <taxon>Neoteleostei</taxon>
        <taxon>Acanthomorphata</taxon>
        <taxon>Ovalentaria</taxon>
        <taxon>Atherinomorphae</taxon>
        <taxon>Cyprinodontiformes</taxon>
        <taxon>Poeciliidae</taxon>
        <taxon>Poeciliinae</taxon>
        <taxon>Gambusia</taxon>
    </lineage>
</organism>
<dbReference type="PANTHER" id="PTHR28584">
    <property type="entry name" value="FAMILY WITH SEQUENCE SIMILARITY 228 MEMBER A"/>
    <property type="match status" value="1"/>
</dbReference>
<evidence type="ECO:0000256" key="1">
    <source>
        <dbReference type="ARBA" id="ARBA00007753"/>
    </source>
</evidence>
<evidence type="ECO:0000313" key="3">
    <source>
        <dbReference type="Proteomes" id="UP000250572"/>
    </source>
</evidence>
<reference evidence="2 3" key="1">
    <citation type="journal article" date="2018" name="G3 (Bethesda)">
        <title>A High-Quality Reference Genome for the Invasive Mosquitofish Gambusia affinis Using a Chicago Library.</title>
        <authorList>
            <person name="Hoffberg S.L."/>
            <person name="Troendle N.J."/>
            <person name="Glenn T.C."/>
            <person name="Mahmud O."/>
            <person name="Louha S."/>
            <person name="Chalopin D."/>
            <person name="Bennetzen J.L."/>
            <person name="Mauricio R."/>
        </authorList>
    </citation>
    <scope>NUCLEOTIDE SEQUENCE [LARGE SCALE GENOMIC DNA]</scope>
    <source>
        <strain evidence="2">NE01/NJP1002.9</strain>
        <tissue evidence="2">Muscle</tissue>
    </source>
</reference>
<dbReference type="AlphaFoldDB" id="A0A315VWG3"/>
<proteinExistence type="inferred from homology"/>
<name>A0A315VWG3_GAMAF</name>
<dbReference type="EMBL" id="NHOQ01001000">
    <property type="protein sequence ID" value="PWA27916.1"/>
    <property type="molecule type" value="Genomic_DNA"/>
</dbReference>
<sequence>MCCDLAKPCPACLCTARSAVVMVTESLRMVGHSEAEEKLGSFLLPVQDHMATVKETTGMRWSIAQPSVRAKSSLVCMRPGTWNLVPSLCGPKHGFKQDQLCHPSFRELQAKIEAENEKEQELFQRLSNRDKGLMKEMESFLTQRNIQELRKKELIHKRWTENVWFPIQTRVEKHIASCYFMDSMRYQIMHSHYLLHCQSKIRTSGSREIRQLNLQLKKKLREKRRTTPCQAGSNKTLGRPRTDCCHTNSLMSQANRLLQTL</sequence>
<comment type="similarity">
    <text evidence="1">Belongs to the FAM228 family.</text>
</comment>
<protein>
    <submittedName>
        <fullName evidence="2">Uncharacterized protein</fullName>
    </submittedName>
</protein>
<gene>
    <name evidence="2" type="ORF">CCH79_00000059</name>
</gene>
<comment type="caution">
    <text evidence="2">The sequence shown here is derived from an EMBL/GenBank/DDBJ whole genome shotgun (WGS) entry which is preliminary data.</text>
</comment>